<dbReference type="Pfam" id="PF19296">
    <property type="entry name" value="RelA_AH_RIS"/>
    <property type="match status" value="1"/>
</dbReference>
<dbReference type="PROSITE" id="PS51671">
    <property type="entry name" value="ACT"/>
    <property type="match status" value="1"/>
</dbReference>
<organism evidence="7 8">
    <name type="scientific">Eiseniibacteriota bacterium</name>
    <dbReference type="NCBI Taxonomy" id="2212470"/>
    <lineage>
        <taxon>Bacteria</taxon>
        <taxon>Candidatus Eiseniibacteriota</taxon>
    </lineage>
</organism>
<evidence type="ECO:0000259" key="4">
    <source>
        <dbReference type="PROSITE" id="PS51671"/>
    </source>
</evidence>
<dbReference type="Gene3D" id="3.30.70.260">
    <property type="match status" value="1"/>
</dbReference>
<evidence type="ECO:0000313" key="7">
    <source>
        <dbReference type="EMBL" id="TMQ52174.1"/>
    </source>
</evidence>
<dbReference type="InterPro" id="IPR004095">
    <property type="entry name" value="TGS"/>
</dbReference>
<feature type="region of interest" description="Disordered" evidence="3">
    <location>
        <begin position="1"/>
        <end position="20"/>
    </location>
</feature>
<dbReference type="CDD" id="cd05399">
    <property type="entry name" value="NT_Rel-Spo_like"/>
    <property type="match status" value="1"/>
</dbReference>
<reference evidence="7 8" key="1">
    <citation type="journal article" date="2019" name="Nat. Microbiol.">
        <title>Mediterranean grassland soil C-N compound turnover is dependent on rainfall and depth, and is mediated by genomically divergent microorganisms.</title>
        <authorList>
            <person name="Diamond S."/>
            <person name="Andeer P.F."/>
            <person name="Li Z."/>
            <person name="Crits-Christoph A."/>
            <person name="Burstein D."/>
            <person name="Anantharaman K."/>
            <person name="Lane K.R."/>
            <person name="Thomas B.C."/>
            <person name="Pan C."/>
            <person name="Northen T.R."/>
            <person name="Banfield J.F."/>
        </authorList>
    </citation>
    <scope>NUCLEOTIDE SEQUENCE [LARGE SCALE GENOMIC DNA]</scope>
    <source>
        <strain evidence="7">WS_3</strain>
    </source>
</reference>
<dbReference type="InterPro" id="IPR045865">
    <property type="entry name" value="ACT-like_dom_sf"/>
</dbReference>
<dbReference type="CDD" id="cd00077">
    <property type="entry name" value="HDc"/>
    <property type="match status" value="1"/>
</dbReference>
<sequence length="755" mass="84920">MDGRDARPAQGQGGACAVTAETSGGLHPELRAVLIAALDERAPKVDRDRVAACFDFAARAHGGQRRESGEPHLSHAVQVCLVLLDLLESRLDTPIACAALLHDVVEDTPVTLEEVEKHFGREVAGLVEGVTKLSGLHFDRRETAQAENFRKMLLSMARDLRVIFIKLADRIHNMRTIEFLRPEKVQRIAAETREIYAPLAHRLGIASIKRELEDLSLKALDPGAYQDLTRRVQARRDEREEFLARVRAVLGDGLRASGIKAEVTGRPKHFYSIYDKMRSGRDFESIYDLFGLRIITHSRNDCYRALGVVHDLFVPAPERFKDYIATPKSNLYQSLHTTVLTPEGEMVEVQIRTREMHRTAETGVAAHYVYKQGGRVDEELDAKLGNFVAQTVDWQRTASDDEYMDFLRTALYQEEVFAYTPRRELKRLPKGATPLDFAFLIHTEVGQHTVGARVNGELVPLRHELRNGDTVEIITSAQAQPHEDWLQIVRTTAARSKIRHWLRQRRHADSVALGREMLERELKRMRRKFDDKQLEEAAHSLGADDLEQMYARLAEGQLSLTQIVRKLVPEKEGFAERLAKGSLEALGLTRKPAGGIRIQGIDNLMLNFARCCQPVPGDRVIGIVTVGRGVSVHRQDCPNTFSSSIVPERKVAVEWDAPIGETYPVRLVVYGHDRTSLLADIAKAIAATQVNIRSADVAVEDRSARGVFVVEVPHLAKLQEVMHAIRRVSGVTRVDRRQRFVRQAPPPPRRASGEE</sequence>
<dbReference type="SUPFAM" id="SSF81271">
    <property type="entry name" value="TGS-like"/>
    <property type="match status" value="1"/>
</dbReference>
<dbReference type="CDD" id="cd01668">
    <property type="entry name" value="TGS_RSH"/>
    <property type="match status" value="1"/>
</dbReference>
<dbReference type="InterPro" id="IPR007685">
    <property type="entry name" value="RelA_SpoT"/>
</dbReference>
<feature type="domain" description="HD" evidence="5">
    <location>
        <begin position="72"/>
        <end position="174"/>
    </location>
</feature>
<dbReference type="SUPFAM" id="SSF109604">
    <property type="entry name" value="HD-domain/PDEase-like"/>
    <property type="match status" value="1"/>
</dbReference>
<evidence type="ECO:0000256" key="3">
    <source>
        <dbReference type="SAM" id="MobiDB-lite"/>
    </source>
</evidence>
<dbReference type="Gene3D" id="3.30.460.10">
    <property type="entry name" value="Beta Polymerase, domain 2"/>
    <property type="match status" value="1"/>
</dbReference>
<comment type="function">
    <text evidence="2">In eubacteria ppGpp (guanosine 3'-diphosphate 5'-diphosphate) is a mediator of the stringent response that coordinates a variety of cellular activities in response to changes in nutritional abundance.</text>
</comment>
<accession>A0A538SLC2</accession>
<protein>
    <submittedName>
        <fullName evidence="7">Bifunctional (P)ppGpp synthetase/guanosine-3',5'-bis(Diphosphate) 3'-pyrophosphohydrolase</fullName>
    </submittedName>
</protein>
<dbReference type="PROSITE" id="PS51880">
    <property type="entry name" value="TGS"/>
    <property type="match status" value="1"/>
</dbReference>
<dbReference type="GO" id="GO:0005886">
    <property type="term" value="C:plasma membrane"/>
    <property type="evidence" value="ECO:0007669"/>
    <property type="project" value="TreeGrafter"/>
</dbReference>
<dbReference type="InterPro" id="IPR003607">
    <property type="entry name" value="HD/PDEase_dom"/>
</dbReference>
<comment type="similarity">
    <text evidence="2">Belongs to the relA/spoT family.</text>
</comment>
<dbReference type="AlphaFoldDB" id="A0A538SLC2"/>
<dbReference type="InterPro" id="IPR045600">
    <property type="entry name" value="RelA/SpoT_AH_RIS"/>
</dbReference>
<dbReference type="SUPFAM" id="SSF81301">
    <property type="entry name" value="Nucleotidyltransferase"/>
    <property type="match status" value="1"/>
</dbReference>
<evidence type="ECO:0000256" key="2">
    <source>
        <dbReference type="RuleBase" id="RU003847"/>
    </source>
</evidence>
<dbReference type="Pfam" id="PF04607">
    <property type="entry name" value="RelA_SpoT"/>
    <property type="match status" value="1"/>
</dbReference>
<evidence type="ECO:0000259" key="5">
    <source>
        <dbReference type="PROSITE" id="PS51831"/>
    </source>
</evidence>
<proteinExistence type="inferred from homology"/>
<dbReference type="SUPFAM" id="SSF55021">
    <property type="entry name" value="ACT-like"/>
    <property type="match status" value="1"/>
</dbReference>
<dbReference type="Pfam" id="PF13291">
    <property type="entry name" value="ACT_4"/>
    <property type="match status" value="1"/>
</dbReference>
<name>A0A538SLC2_UNCEI</name>
<dbReference type="PANTHER" id="PTHR21262">
    <property type="entry name" value="GUANOSINE-3',5'-BIS DIPHOSPHATE 3'-PYROPHOSPHOHYDROLASE"/>
    <property type="match status" value="1"/>
</dbReference>
<dbReference type="CDD" id="cd04876">
    <property type="entry name" value="ACT_RelA-SpoT"/>
    <property type="match status" value="1"/>
</dbReference>
<dbReference type="InterPro" id="IPR012676">
    <property type="entry name" value="TGS-like"/>
</dbReference>
<dbReference type="FunFam" id="3.10.20.30:FF:000002">
    <property type="entry name" value="GTP pyrophosphokinase (RelA/SpoT)"/>
    <property type="match status" value="1"/>
</dbReference>
<dbReference type="PANTHER" id="PTHR21262:SF31">
    <property type="entry name" value="GTP PYROPHOSPHOKINASE"/>
    <property type="match status" value="1"/>
</dbReference>
<dbReference type="Gene3D" id="3.10.20.30">
    <property type="match status" value="1"/>
</dbReference>
<gene>
    <name evidence="7" type="ORF">E6K73_03630</name>
</gene>
<dbReference type="InterPro" id="IPR002912">
    <property type="entry name" value="ACT_dom"/>
</dbReference>
<dbReference type="Pfam" id="PF13328">
    <property type="entry name" value="HD_4"/>
    <property type="match status" value="1"/>
</dbReference>
<comment type="caution">
    <text evidence="7">The sequence shown here is derived from an EMBL/GenBank/DDBJ whole genome shotgun (WGS) entry which is preliminary data.</text>
</comment>
<dbReference type="Gene3D" id="1.10.3210.10">
    <property type="entry name" value="Hypothetical protein af1432"/>
    <property type="match status" value="1"/>
</dbReference>
<feature type="domain" description="TGS" evidence="6">
    <location>
        <begin position="414"/>
        <end position="475"/>
    </location>
</feature>
<dbReference type="InterPro" id="IPR004811">
    <property type="entry name" value="RelA/Spo_fam"/>
</dbReference>
<dbReference type="SMART" id="SM00954">
    <property type="entry name" value="RelA_SpoT"/>
    <property type="match status" value="1"/>
</dbReference>
<dbReference type="SMART" id="SM00471">
    <property type="entry name" value="HDc"/>
    <property type="match status" value="1"/>
</dbReference>
<dbReference type="InterPro" id="IPR033655">
    <property type="entry name" value="TGS_RelA/SpoT"/>
</dbReference>
<evidence type="ECO:0000256" key="1">
    <source>
        <dbReference type="ARBA" id="ARBA00025704"/>
    </source>
</evidence>
<comment type="pathway">
    <text evidence="1">Purine metabolism.</text>
</comment>
<dbReference type="Proteomes" id="UP000320184">
    <property type="component" value="Unassembled WGS sequence"/>
</dbReference>
<dbReference type="InterPro" id="IPR043519">
    <property type="entry name" value="NT_sf"/>
</dbReference>
<keyword evidence="7" id="KW-0378">Hydrolase</keyword>
<evidence type="ECO:0000259" key="6">
    <source>
        <dbReference type="PROSITE" id="PS51880"/>
    </source>
</evidence>
<dbReference type="NCBIfam" id="TIGR00691">
    <property type="entry name" value="spoT_relA"/>
    <property type="match status" value="1"/>
</dbReference>
<dbReference type="GO" id="GO:0016787">
    <property type="term" value="F:hydrolase activity"/>
    <property type="evidence" value="ECO:0007669"/>
    <property type="project" value="UniProtKB-KW"/>
</dbReference>
<dbReference type="GO" id="GO:0015969">
    <property type="term" value="P:guanosine tetraphosphate metabolic process"/>
    <property type="evidence" value="ECO:0007669"/>
    <property type="project" value="InterPro"/>
</dbReference>
<dbReference type="Pfam" id="PF02824">
    <property type="entry name" value="TGS"/>
    <property type="match status" value="1"/>
</dbReference>
<dbReference type="FunFam" id="3.30.460.10:FF:000001">
    <property type="entry name" value="GTP pyrophosphokinase RelA"/>
    <property type="match status" value="1"/>
</dbReference>
<dbReference type="InterPro" id="IPR012675">
    <property type="entry name" value="Beta-grasp_dom_sf"/>
</dbReference>
<dbReference type="PROSITE" id="PS51831">
    <property type="entry name" value="HD"/>
    <property type="match status" value="1"/>
</dbReference>
<feature type="domain" description="ACT" evidence="4">
    <location>
        <begin position="666"/>
        <end position="739"/>
    </location>
</feature>
<dbReference type="InterPro" id="IPR006674">
    <property type="entry name" value="HD_domain"/>
</dbReference>
<evidence type="ECO:0000313" key="8">
    <source>
        <dbReference type="Proteomes" id="UP000320184"/>
    </source>
</evidence>
<dbReference type="FunFam" id="1.10.3210.10:FF:000001">
    <property type="entry name" value="GTP pyrophosphokinase RelA"/>
    <property type="match status" value="1"/>
</dbReference>
<dbReference type="EMBL" id="VBOT01000041">
    <property type="protein sequence ID" value="TMQ52174.1"/>
    <property type="molecule type" value="Genomic_DNA"/>
</dbReference>